<dbReference type="Proteomes" id="UP000295444">
    <property type="component" value="Unassembled WGS sequence"/>
</dbReference>
<dbReference type="EMBL" id="SNXZ01000001">
    <property type="protein sequence ID" value="TDQ04348.1"/>
    <property type="molecule type" value="Genomic_DNA"/>
</dbReference>
<keyword evidence="1" id="KW-1133">Transmembrane helix</keyword>
<reference evidence="2 3" key="1">
    <citation type="submission" date="2019-03" db="EMBL/GenBank/DDBJ databases">
        <title>Genomic Encyclopedia of Type Strains, Phase IV (KMG-IV): sequencing the most valuable type-strain genomes for metagenomic binning, comparative biology and taxonomic classification.</title>
        <authorList>
            <person name="Goeker M."/>
        </authorList>
    </citation>
    <scope>NUCLEOTIDE SEQUENCE [LARGE SCALE GENOMIC DNA]</scope>
    <source>
        <strain evidence="2 3">DSM 45361</strain>
    </source>
</reference>
<name>A0A4R6SJT5_LABRH</name>
<keyword evidence="1" id="KW-0472">Membrane</keyword>
<evidence type="ECO:0000256" key="1">
    <source>
        <dbReference type="SAM" id="Phobius"/>
    </source>
</evidence>
<organism evidence="2 3">
    <name type="scientific">Labedaea rhizosphaerae</name>
    <dbReference type="NCBI Taxonomy" id="598644"/>
    <lineage>
        <taxon>Bacteria</taxon>
        <taxon>Bacillati</taxon>
        <taxon>Actinomycetota</taxon>
        <taxon>Actinomycetes</taxon>
        <taxon>Pseudonocardiales</taxon>
        <taxon>Pseudonocardiaceae</taxon>
        <taxon>Labedaea</taxon>
    </lineage>
</organism>
<evidence type="ECO:0000313" key="2">
    <source>
        <dbReference type="EMBL" id="TDQ04348.1"/>
    </source>
</evidence>
<proteinExistence type="predicted"/>
<accession>A0A4R6SJT5</accession>
<keyword evidence="1" id="KW-0812">Transmembrane</keyword>
<evidence type="ECO:0000313" key="3">
    <source>
        <dbReference type="Proteomes" id="UP000295444"/>
    </source>
</evidence>
<gene>
    <name evidence="2" type="ORF">EV186_101293</name>
</gene>
<dbReference type="AlphaFoldDB" id="A0A4R6SJT5"/>
<sequence length="133" mass="13969">MRWVLGVVGLAVLGYGALLAIDTKPVLETGFWFVGGTILHDVVLAPAVGVVGWLVVRVVPAVWRAPVAVGAAITGVLALLTLPELVRRYPAPVNPGLHERNYLLALGISVAVVWVLVVAVGVVRTARARVPAE</sequence>
<feature type="transmembrane region" description="Helical" evidence="1">
    <location>
        <begin position="102"/>
        <end position="123"/>
    </location>
</feature>
<feature type="transmembrane region" description="Helical" evidence="1">
    <location>
        <begin position="63"/>
        <end position="82"/>
    </location>
</feature>
<dbReference type="RefSeq" id="WP_133847263.1">
    <property type="nucleotide sequence ID" value="NZ_SNXZ01000001.1"/>
</dbReference>
<dbReference type="OrthoDB" id="3630320at2"/>
<keyword evidence="3" id="KW-1185">Reference proteome</keyword>
<protein>
    <submittedName>
        <fullName evidence="2">Uncharacterized protein</fullName>
    </submittedName>
</protein>
<feature type="transmembrane region" description="Helical" evidence="1">
    <location>
        <begin position="30"/>
        <end position="56"/>
    </location>
</feature>
<comment type="caution">
    <text evidence="2">The sequence shown here is derived from an EMBL/GenBank/DDBJ whole genome shotgun (WGS) entry which is preliminary data.</text>
</comment>